<dbReference type="HOGENOM" id="CLU_071602_3_1_3"/>
<evidence type="ECO:0008006" key="3">
    <source>
        <dbReference type="Google" id="ProtNLM"/>
    </source>
</evidence>
<evidence type="ECO:0000313" key="2">
    <source>
        <dbReference type="Proteomes" id="UP000001191"/>
    </source>
</evidence>
<dbReference type="eggNOG" id="COG3385">
    <property type="taxonomic scope" value="Bacteria"/>
</dbReference>
<proteinExistence type="predicted"/>
<dbReference type="PhylomeDB" id="B2J794"/>
<keyword evidence="2" id="KW-1185">Reference proteome</keyword>
<dbReference type="STRING" id="63737.Npun_F2239"/>
<accession>B2J794</accession>
<sequence length="131" mass="15525">MRFTKLSYCQYLLSSQINYTITNLAEHLESISHDAINYYLKREKLTPRLLWDNVKDLVEPDDNGYIIFDDSVLDKRYSEEIEIVRRQYSGNEHGILKGIGVVNCVYVNPTLQRFWVIDYRILILMSMAKLR</sequence>
<dbReference type="KEGG" id="npu:Npun_F2239"/>
<gene>
    <name evidence="1" type="ordered locus">Npun_F2239</name>
</gene>
<reference evidence="2" key="1">
    <citation type="submission" date="2008-04" db="EMBL/GenBank/DDBJ databases">
        <title>Complete sequence of chromosome of Nostoc punctiforme ATCC 29133.</title>
        <authorList>
            <consortium name="US DOE Joint Genome Institute"/>
            <person name="Copeland A."/>
            <person name="Lucas S."/>
            <person name="Lapidus A."/>
            <person name="Glavina del Rio T."/>
            <person name="Dalin E."/>
            <person name="Tice H."/>
            <person name="Pitluck S."/>
            <person name="Chain P."/>
            <person name="Malfatti S."/>
            <person name="Shin M."/>
            <person name="Vergez L."/>
            <person name="Schmutz J."/>
            <person name="Larimer F."/>
            <person name="Land M."/>
            <person name="Hauser L."/>
            <person name="Kyrpides N."/>
            <person name="Kim E."/>
            <person name="Meeks J.C."/>
            <person name="Elhai J."/>
            <person name="Campbell E.L."/>
            <person name="Thiel T."/>
            <person name="Longmire J."/>
            <person name="Potts M."/>
            <person name="Atlas R."/>
        </authorList>
    </citation>
    <scope>NUCLEOTIDE SEQUENCE [LARGE SCALE GENOMIC DNA]</scope>
    <source>
        <strain evidence="2">ATCC 29133 / PCC 73102</strain>
    </source>
</reference>
<organism evidence="1 2">
    <name type="scientific">Nostoc punctiforme (strain ATCC 29133 / PCC 73102)</name>
    <dbReference type="NCBI Taxonomy" id="63737"/>
    <lineage>
        <taxon>Bacteria</taxon>
        <taxon>Bacillati</taxon>
        <taxon>Cyanobacteriota</taxon>
        <taxon>Cyanophyceae</taxon>
        <taxon>Nostocales</taxon>
        <taxon>Nostocaceae</taxon>
        <taxon>Nostoc</taxon>
    </lineage>
</organism>
<dbReference type="AlphaFoldDB" id="B2J794"/>
<evidence type="ECO:0000313" key="1">
    <source>
        <dbReference type="EMBL" id="ACC80829.1"/>
    </source>
</evidence>
<dbReference type="EnsemblBacteria" id="ACC80829">
    <property type="protein sequence ID" value="ACC80829"/>
    <property type="gene ID" value="Npun_F2239"/>
</dbReference>
<protein>
    <recommendedName>
        <fullName evidence="3">Transposase IS701-like DDE domain-containing protein</fullName>
    </recommendedName>
</protein>
<dbReference type="Proteomes" id="UP000001191">
    <property type="component" value="Chromosome"/>
</dbReference>
<reference evidence="1 2" key="2">
    <citation type="journal article" date="2013" name="Plant Physiol.">
        <title>A Nostoc punctiforme Sugar Transporter Necessary to Establish a Cyanobacterium-Plant Symbiosis.</title>
        <authorList>
            <person name="Ekman M."/>
            <person name="Picossi S."/>
            <person name="Campbell E.L."/>
            <person name="Meeks J.C."/>
            <person name="Flores E."/>
        </authorList>
    </citation>
    <scope>NUCLEOTIDE SEQUENCE [LARGE SCALE GENOMIC DNA]</scope>
    <source>
        <strain evidence="2">ATCC 29133 / PCC 73102</strain>
    </source>
</reference>
<dbReference type="EMBL" id="CP001037">
    <property type="protein sequence ID" value="ACC80829.1"/>
    <property type="molecule type" value="Genomic_DNA"/>
</dbReference>
<name>B2J794_NOSP7</name>